<reference evidence="3 4" key="1">
    <citation type="journal article" date="2018" name="Plant J.">
        <title>Genome sequences of Chlorella sorokiniana UTEX 1602 and Micractinium conductrix SAG 241.80: implications to maltose excretion by a green alga.</title>
        <authorList>
            <person name="Arriola M.B."/>
            <person name="Velmurugan N."/>
            <person name="Zhang Y."/>
            <person name="Plunkett M.H."/>
            <person name="Hondzo H."/>
            <person name="Barney B.M."/>
        </authorList>
    </citation>
    <scope>NUCLEOTIDE SEQUENCE [LARGE SCALE GENOMIC DNA]</scope>
    <source>
        <strain evidence="3 4">SAG 241.80</strain>
    </source>
</reference>
<evidence type="ECO:0000256" key="2">
    <source>
        <dbReference type="SAM" id="SignalP"/>
    </source>
</evidence>
<dbReference type="Gene3D" id="3.40.50.300">
    <property type="entry name" value="P-loop containing nucleotide triphosphate hydrolases"/>
    <property type="match status" value="1"/>
</dbReference>
<dbReference type="EMBL" id="LHPF02000007">
    <property type="protein sequence ID" value="PSC73525.1"/>
    <property type="molecule type" value="Genomic_DNA"/>
</dbReference>
<protein>
    <submittedName>
        <fullName evidence="3">Sulfotransferase family</fullName>
    </submittedName>
</protein>
<evidence type="ECO:0000313" key="3">
    <source>
        <dbReference type="EMBL" id="PSC73525.1"/>
    </source>
</evidence>
<organism evidence="3 4">
    <name type="scientific">Micractinium conductrix</name>
    <dbReference type="NCBI Taxonomy" id="554055"/>
    <lineage>
        <taxon>Eukaryota</taxon>
        <taxon>Viridiplantae</taxon>
        <taxon>Chlorophyta</taxon>
        <taxon>core chlorophytes</taxon>
        <taxon>Trebouxiophyceae</taxon>
        <taxon>Chlorellales</taxon>
        <taxon>Chlorellaceae</taxon>
        <taxon>Chlorella clade</taxon>
        <taxon>Micractinium</taxon>
    </lineage>
</organism>
<accession>A0A2P6VHG7</accession>
<dbReference type="GO" id="GO:0016740">
    <property type="term" value="F:transferase activity"/>
    <property type="evidence" value="ECO:0007669"/>
    <property type="project" value="UniProtKB-KW"/>
</dbReference>
<dbReference type="OrthoDB" id="409510at2759"/>
<evidence type="ECO:0000256" key="1">
    <source>
        <dbReference type="SAM" id="MobiDB-lite"/>
    </source>
</evidence>
<gene>
    <name evidence="3" type="ORF">C2E20_3334</name>
</gene>
<proteinExistence type="predicted"/>
<keyword evidence="2" id="KW-0732">Signal</keyword>
<dbReference type="InterPro" id="IPR027417">
    <property type="entry name" value="P-loop_NTPase"/>
</dbReference>
<feature type="region of interest" description="Disordered" evidence="1">
    <location>
        <begin position="34"/>
        <end position="53"/>
    </location>
</feature>
<evidence type="ECO:0000313" key="4">
    <source>
        <dbReference type="Proteomes" id="UP000239649"/>
    </source>
</evidence>
<comment type="caution">
    <text evidence="3">The sequence shown here is derived from an EMBL/GenBank/DDBJ whole genome shotgun (WGS) entry which is preliminary data.</text>
</comment>
<dbReference type="AlphaFoldDB" id="A0A2P6VHG7"/>
<feature type="signal peptide" evidence="2">
    <location>
        <begin position="1"/>
        <end position="29"/>
    </location>
</feature>
<dbReference type="Proteomes" id="UP000239649">
    <property type="component" value="Unassembled WGS sequence"/>
</dbReference>
<name>A0A2P6VHG7_9CHLO</name>
<keyword evidence="4" id="KW-1185">Reference proteome</keyword>
<sequence>MAAPRPQKKRWLRALLGLVLMAISAKVLSQLSFGGGSSSGQEHQEEEQQRQQYLQQAAAERQQLVQQVGQAQCGASLPTVAALVESFVTAPTPARNTNVSLDAPLIFFHQRKTAGTSMRRAIRRIALGSRQPFYIPCNQGVHCDTYHIGNASAKAFYAGHFYWGELRELSRRAKFLPPGAHWDDPRHRASCFTIFREPLARMESCYYYRFIQERGIKNKHFSCLDQLNPVELRRMFMDGRSKFARGCLNEPFRILSGLTDEEDLAALSSAAPDQGWQLTAAMALTLQHLAQCVPVVLERPESLRLMRHYFPQLTPGLDSLQHANALKVGRCPLSDATRSLLAELSVGEHILYEAVQRRVDYMLAELGEEGEQQQEEEQR</sequence>
<feature type="chain" id="PRO_5015172020" evidence="2">
    <location>
        <begin position="30"/>
        <end position="379"/>
    </location>
</feature>